<feature type="domain" description="Peptidase M16 C-terminal" evidence="8">
    <location>
        <begin position="1"/>
        <end position="164"/>
    </location>
</feature>
<dbReference type="PANTHER" id="PTHR43690:SF18">
    <property type="entry name" value="INSULIN-DEGRADING ENZYME-RELATED"/>
    <property type="match status" value="1"/>
</dbReference>
<feature type="domain" description="Peptidase M16 middle/third" evidence="9">
    <location>
        <begin position="171"/>
        <end position="458"/>
    </location>
</feature>
<dbReference type="InterPro" id="IPR011249">
    <property type="entry name" value="Metalloenz_LuxS/M16"/>
</dbReference>
<dbReference type="OrthoDB" id="952271at2759"/>
<evidence type="ECO:0000256" key="1">
    <source>
        <dbReference type="ARBA" id="ARBA00007261"/>
    </source>
</evidence>
<dbReference type="InterPro" id="IPR054734">
    <property type="entry name" value="PqqF-like_C_4"/>
</dbReference>
<dbReference type="Pfam" id="PF05193">
    <property type="entry name" value="Peptidase_M16_C"/>
    <property type="match status" value="1"/>
</dbReference>
<keyword evidence="3" id="KW-0479">Metal-binding</keyword>
<dbReference type="InterPro" id="IPR050626">
    <property type="entry name" value="Peptidase_M16"/>
</dbReference>
<evidence type="ECO:0000256" key="5">
    <source>
        <dbReference type="ARBA" id="ARBA00022833"/>
    </source>
</evidence>
<dbReference type="FunFam" id="3.30.830.10:FF:000005">
    <property type="entry name" value="nardilysin isoform X1"/>
    <property type="match status" value="1"/>
</dbReference>
<evidence type="ECO:0008006" key="13">
    <source>
        <dbReference type="Google" id="ProtNLM"/>
    </source>
</evidence>
<dbReference type="Proteomes" id="UP000838763">
    <property type="component" value="Unassembled WGS sequence"/>
</dbReference>
<dbReference type="InterPro" id="IPR032632">
    <property type="entry name" value="Peptidase_M16_M"/>
</dbReference>
<keyword evidence="4" id="KW-0378">Hydrolase</keyword>
<name>A0A9P1MEY0_9PEZI</name>
<accession>A0A9P1MEY0</accession>
<keyword evidence="5" id="KW-0862">Zinc</keyword>
<evidence type="ECO:0000259" key="10">
    <source>
        <dbReference type="Pfam" id="PF22456"/>
    </source>
</evidence>
<feature type="region of interest" description="Disordered" evidence="7">
    <location>
        <begin position="767"/>
        <end position="805"/>
    </location>
</feature>
<protein>
    <recommendedName>
        <fullName evidence="13">A-pheromone processing metallopeptidase Ste23</fullName>
    </recommendedName>
</protein>
<evidence type="ECO:0000256" key="6">
    <source>
        <dbReference type="ARBA" id="ARBA00023049"/>
    </source>
</evidence>
<dbReference type="Pfam" id="PF22456">
    <property type="entry name" value="PqqF-like_C_4"/>
    <property type="match status" value="1"/>
</dbReference>
<dbReference type="Gene3D" id="3.30.830.10">
    <property type="entry name" value="Metalloenzyme, LuxS/M16 peptidase-like"/>
    <property type="match status" value="3"/>
</dbReference>
<evidence type="ECO:0000256" key="3">
    <source>
        <dbReference type="ARBA" id="ARBA00022723"/>
    </source>
</evidence>
<evidence type="ECO:0000259" key="8">
    <source>
        <dbReference type="Pfam" id="PF05193"/>
    </source>
</evidence>
<evidence type="ECO:0000313" key="11">
    <source>
        <dbReference type="EMBL" id="CAI4219521.1"/>
    </source>
</evidence>
<feature type="domain" description="Coenzyme PQQ synthesis protein F-like C-terminal lobe" evidence="10">
    <location>
        <begin position="550"/>
        <end position="647"/>
    </location>
</feature>
<feature type="compositionally biased region" description="Polar residues" evidence="7">
    <location>
        <begin position="791"/>
        <end position="805"/>
    </location>
</feature>
<evidence type="ECO:0000259" key="9">
    <source>
        <dbReference type="Pfam" id="PF16187"/>
    </source>
</evidence>
<dbReference type="AlphaFoldDB" id="A0A9P1MEY0"/>
<comment type="similarity">
    <text evidence="1">Belongs to the peptidase M16 family.</text>
</comment>
<evidence type="ECO:0000256" key="4">
    <source>
        <dbReference type="ARBA" id="ARBA00022801"/>
    </source>
</evidence>
<dbReference type="GO" id="GO:0051603">
    <property type="term" value="P:proteolysis involved in protein catabolic process"/>
    <property type="evidence" value="ECO:0007669"/>
    <property type="project" value="TreeGrafter"/>
</dbReference>
<organism evidence="11 12">
    <name type="scientific">Parascedosporium putredinis</name>
    <dbReference type="NCBI Taxonomy" id="1442378"/>
    <lineage>
        <taxon>Eukaryota</taxon>
        <taxon>Fungi</taxon>
        <taxon>Dikarya</taxon>
        <taxon>Ascomycota</taxon>
        <taxon>Pezizomycotina</taxon>
        <taxon>Sordariomycetes</taxon>
        <taxon>Hypocreomycetidae</taxon>
        <taxon>Microascales</taxon>
        <taxon>Microascaceae</taxon>
        <taxon>Parascedosporium</taxon>
    </lineage>
</organism>
<dbReference type="InterPro" id="IPR007863">
    <property type="entry name" value="Peptidase_M16_C"/>
</dbReference>
<dbReference type="GO" id="GO:0005829">
    <property type="term" value="C:cytosol"/>
    <property type="evidence" value="ECO:0007669"/>
    <property type="project" value="TreeGrafter"/>
</dbReference>
<dbReference type="GO" id="GO:0004222">
    <property type="term" value="F:metalloendopeptidase activity"/>
    <property type="evidence" value="ECO:0007669"/>
    <property type="project" value="TreeGrafter"/>
</dbReference>
<dbReference type="GO" id="GO:0043171">
    <property type="term" value="P:peptide catabolic process"/>
    <property type="evidence" value="ECO:0007669"/>
    <property type="project" value="TreeGrafter"/>
</dbReference>
<evidence type="ECO:0000256" key="7">
    <source>
        <dbReference type="SAM" id="MobiDB-lite"/>
    </source>
</evidence>
<keyword evidence="12" id="KW-1185">Reference proteome</keyword>
<evidence type="ECO:0000313" key="12">
    <source>
        <dbReference type="Proteomes" id="UP000838763"/>
    </source>
</evidence>
<dbReference type="EMBL" id="CALLCH030000020">
    <property type="protein sequence ID" value="CAI4219521.1"/>
    <property type="molecule type" value="Genomic_DNA"/>
</dbReference>
<evidence type="ECO:0000256" key="2">
    <source>
        <dbReference type="ARBA" id="ARBA00022670"/>
    </source>
</evidence>
<keyword evidence="6" id="KW-0482">Metalloprotease</keyword>
<reference evidence="11" key="1">
    <citation type="submission" date="2022-11" db="EMBL/GenBank/DDBJ databases">
        <authorList>
            <person name="Scott C."/>
            <person name="Bruce N."/>
        </authorList>
    </citation>
    <scope>NUCLEOTIDE SEQUENCE</scope>
</reference>
<feature type="compositionally biased region" description="Basic and acidic residues" evidence="7">
    <location>
        <begin position="771"/>
        <end position="790"/>
    </location>
</feature>
<proteinExistence type="inferred from homology"/>
<sequence length="839" mass="95946">MKLCVLGKEPLDLLEKWVVELFTPVPNKNLPINRWDDEAPLRPSELGMLCFAKPVMDSRELNLYFPFLDEEELYMSQPSRYVGHLIGHEGPGSIMSYIKAKGWANGLSAGTYPVCPGTPGIFDCQIRLTEEGLKNYKEVVKVFFQYVSLLREASPQQWIFDEQKGIAEVGFKFKQKSPASRFTMKTSSLMQKPIPREWLLSGFSRLRQFDPALIQKTIDSLRTDNFRMTIISQRFPGDWDQKEKWYGTEYKVGKIPEDFMRELREAEASSASNRLTALHLPHKNNFIPTKLDVEKKDVKEPATAPAVVRNDDLVRTWWKKDDTFWVPRANLIISCKNPVLFASVENTVKTRLYADLVRDALEEFSYDAELAGLDYNVGLDSRGLCFDLSGYNDKLPVLLEQVLKTVRDLEIKDDRFDIIKERLKRGYNNWELQSSYHQIGDYLYWLNSENGFIIEEYATELPNITSEALRFFKPQLLGQMHIEVYVHGNMYKEDALQLTDMVQSILQPRLLPRTQWPTLKDPANVNHCIEYWLYTGDRGDPLTRARTLFLEQVMHEPAFDQLRTKEQLGYIVFCGARVFATTYGFRWLVQSERTPQYLEARVEAFINSFGEILDKMSDADFENHKRSLVVRLLKKLENLDSESSRHWNQISAEYYNFGAAQENAEHVKALTKEEVVEYYKKYIDVASPTRAKLIVQLFAQGNAKSKAKIDALINTNLSGETAETKEAVRSAIMQPELRGDAAALRKYLGSDLKLAEDKIEAILAVAGDPATEPKETEEGEAVHGEEKEGDLTSNGTENAAKQQPTLITDVRAFKASLVASAGARPARDITEYEEMNGKL</sequence>
<dbReference type="PANTHER" id="PTHR43690">
    <property type="entry name" value="NARDILYSIN"/>
    <property type="match status" value="1"/>
</dbReference>
<dbReference type="Pfam" id="PF16187">
    <property type="entry name" value="Peptidase_M16_M"/>
    <property type="match status" value="1"/>
</dbReference>
<gene>
    <name evidence="11" type="ORF">PPNO1_LOCUS9077</name>
</gene>
<dbReference type="FunFam" id="3.30.830.10:FF:000003">
    <property type="entry name" value="Insulin-degrading enzyme"/>
    <property type="match status" value="1"/>
</dbReference>
<dbReference type="SUPFAM" id="SSF63411">
    <property type="entry name" value="LuxS/MPP-like metallohydrolase"/>
    <property type="match status" value="3"/>
</dbReference>
<keyword evidence="2" id="KW-0645">Protease</keyword>
<dbReference type="GO" id="GO:0046872">
    <property type="term" value="F:metal ion binding"/>
    <property type="evidence" value="ECO:0007669"/>
    <property type="project" value="UniProtKB-KW"/>
</dbReference>
<dbReference type="GO" id="GO:0005739">
    <property type="term" value="C:mitochondrion"/>
    <property type="evidence" value="ECO:0007669"/>
    <property type="project" value="TreeGrafter"/>
</dbReference>
<comment type="caution">
    <text evidence="11">The sequence shown here is derived from an EMBL/GenBank/DDBJ whole genome shotgun (WGS) entry which is preliminary data.</text>
</comment>